<evidence type="ECO:0000313" key="3">
    <source>
        <dbReference type="Proteomes" id="UP000028990"/>
    </source>
</evidence>
<evidence type="ECO:0000313" key="2">
    <source>
        <dbReference type="EMBL" id="KFO37138.1"/>
    </source>
</evidence>
<feature type="region of interest" description="Disordered" evidence="1">
    <location>
        <begin position="245"/>
        <end position="273"/>
    </location>
</feature>
<dbReference type="EMBL" id="KN121093">
    <property type="protein sequence ID" value="KFO37138.1"/>
    <property type="molecule type" value="Genomic_DNA"/>
</dbReference>
<name>A0A091E366_FUKDA</name>
<keyword evidence="3" id="KW-1185">Reference proteome</keyword>
<dbReference type="AlphaFoldDB" id="A0A091E366"/>
<feature type="region of interest" description="Disordered" evidence="1">
    <location>
        <begin position="96"/>
        <end position="141"/>
    </location>
</feature>
<organism evidence="2 3">
    <name type="scientific">Fukomys damarensis</name>
    <name type="common">Damaraland mole rat</name>
    <name type="synonym">Cryptomys damarensis</name>
    <dbReference type="NCBI Taxonomy" id="885580"/>
    <lineage>
        <taxon>Eukaryota</taxon>
        <taxon>Metazoa</taxon>
        <taxon>Chordata</taxon>
        <taxon>Craniata</taxon>
        <taxon>Vertebrata</taxon>
        <taxon>Euteleostomi</taxon>
        <taxon>Mammalia</taxon>
        <taxon>Eutheria</taxon>
        <taxon>Euarchontoglires</taxon>
        <taxon>Glires</taxon>
        <taxon>Rodentia</taxon>
        <taxon>Hystricomorpha</taxon>
        <taxon>Bathyergidae</taxon>
        <taxon>Fukomys</taxon>
    </lineage>
</organism>
<protein>
    <submittedName>
        <fullName evidence="2">Uncharacterized protein</fullName>
    </submittedName>
</protein>
<accession>A0A091E366</accession>
<proteinExistence type="predicted"/>
<feature type="compositionally biased region" description="Polar residues" evidence="1">
    <location>
        <begin position="255"/>
        <end position="270"/>
    </location>
</feature>
<reference evidence="2 3" key="1">
    <citation type="submission" date="2013-11" db="EMBL/GenBank/DDBJ databases">
        <title>The Damaraland mole rat (Fukomys damarensis) genome and evolution of African mole rats.</title>
        <authorList>
            <person name="Gladyshev V.N."/>
            <person name="Fang X."/>
        </authorList>
    </citation>
    <scope>NUCLEOTIDE SEQUENCE [LARGE SCALE GENOMIC DNA]</scope>
    <source>
        <tissue evidence="2">Liver</tissue>
    </source>
</reference>
<gene>
    <name evidence="2" type="ORF">H920_01462</name>
</gene>
<dbReference type="Proteomes" id="UP000028990">
    <property type="component" value="Unassembled WGS sequence"/>
</dbReference>
<evidence type="ECO:0000256" key="1">
    <source>
        <dbReference type="SAM" id="MobiDB-lite"/>
    </source>
</evidence>
<sequence length="300" mass="31737">MVPGVSQPLGGGGYLSAVVNFGEVVVEAQLSVAGQMTCPPASDHLNTNILSPIVGVHSIPSVDQGWGEPRSLTLVLAGLNGSVPTPPHLLGSLDGISSSDTERATPPLSGQCQRRTRTGLGTHEPLGPQQGHSGGHQWGQRGCEQDARCLTPCLRTPSCEQEAGPGLPGVSMDQESRCQVLGRSDDRQKENSSTWDFARAAEHPEMPVPEQLRGFITRSPKYLQSTGLPSALQRSRYPRVQGFPARSEAGLRTSVHLSRSGTRTTEQPSSACGELDRHHSCMAAGPAGGLLPHRPLQAGF</sequence>